<gene>
    <name evidence="1" type="ORF">C7380_12319</name>
</gene>
<protein>
    <submittedName>
        <fullName evidence="1">Uncharacterized protein</fullName>
    </submittedName>
</protein>
<dbReference type="RefSeq" id="WP_109606229.1">
    <property type="nucleotide sequence ID" value="NZ_JAMHJO010000018.1"/>
</dbReference>
<evidence type="ECO:0000313" key="1">
    <source>
        <dbReference type="EMBL" id="PWJ87538.1"/>
    </source>
</evidence>
<sequence>MGGMKIKVDESFINGLVDKIIESNTTIKGLKNLNVELKNEGIHFQVEVEILKKYMKFDTLLKIVDKPEDLKSGILKLELSGDTGIRKILEGVFDIASKFTQAFSSEDNYISIDLNKVDINPVINSTLKSLKIDSFEVENGSFILELNYREE</sequence>
<dbReference type="AlphaFoldDB" id="A0AA45C4Y1"/>
<accession>A0AA45C4Y1</accession>
<proteinExistence type="predicted"/>
<keyword evidence="2" id="KW-1185">Reference proteome</keyword>
<evidence type="ECO:0000313" key="2">
    <source>
        <dbReference type="Proteomes" id="UP000245921"/>
    </source>
</evidence>
<comment type="caution">
    <text evidence="1">The sequence shown here is derived from an EMBL/GenBank/DDBJ whole genome shotgun (WGS) entry which is preliminary data.</text>
</comment>
<organism evidence="1 2">
    <name type="scientific">Oceanotoga teriensis</name>
    <dbReference type="NCBI Taxonomy" id="515440"/>
    <lineage>
        <taxon>Bacteria</taxon>
        <taxon>Thermotogati</taxon>
        <taxon>Thermotogota</taxon>
        <taxon>Thermotogae</taxon>
        <taxon>Petrotogales</taxon>
        <taxon>Petrotogaceae</taxon>
        <taxon>Oceanotoga</taxon>
    </lineage>
</organism>
<reference evidence="1 2" key="1">
    <citation type="submission" date="2018-05" db="EMBL/GenBank/DDBJ databases">
        <title>Genomic Encyclopedia of Type Strains, Phase IV (KMG-IV): sequencing the most valuable type-strain genomes for metagenomic binning, comparative biology and taxonomic classification.</title>
        <authorList>
            <person name="Goeker M."/>
        </authorList>
    </citation>
    <scope>NUCLEOTIDE SEQUENCE [LARGE SCALE GENOMIC DNA]</scope>
    <source>
        <strain evidence="1 2">DSM 24906</strain>
    </source>
</reference>
<dbReference type="Proteomes" id="UP000245921">
    <property type="component" value="Unassembled WGS sequence"/>
</dbReference>
<dbReference type="EMBL" id="QGGI01000023">
    <property type="protein sequence ID" value="PWJ87538.1"/>
    <property type="molecule type" value="Genomic_DNA"/>
</dbReference>
<name>A0AA45C4Y1_9BACT</name>